<name>A0ABU6NAI7_9BACI</name>
<accession>A0ABU6NAI7</accession>
<dbReference type="Proteomes" id="UP001330749">
    <property type="component" value="Unassembled WGS sequence"/>
</dbReference>
<dbReference type="EMBL" id="JARMQG010000084">
    <property type="protein sequence ID" value="MED3562297.1"/>
    <property type="molecule type" value="Genomic_DNA"/>
</dbReference>
<comment type="caution">
    <text evidence="1">The sequence shown here is derived from an EMBL/GenBank/DDBJ whole genome shotgun (WGS) entry which is preliminary data.</text>
</comment>
<gene>
    <name evidence="1" type="ORF">P4447_07500</name>
</gene>
<proteinExistence type="predicted"/>
<organism evidence="1 2">
    <name type="scientific">Bacillus xiapuensis</name>
    <dbReference type="NCBI Taxonomy" id="2014075"/>
    <lineage>
        <taxon>Bacteria</taxon>
        <taxon>Bacillati</taxon>
        <taxon>Bacillota</taxon>
        <taxon>Bacilli</taxon>
        <taxon>Bacillales</taxon>
        <taxon>Bacillaceae</taxon>
        <taxon>Bacillus</taxon>
    </lineage>
</organism>
<keyword evidence="2" id="KW-1185">Reference proteome</keyword>
<dbReference type="RefSeq" id="WP_327967201.1">
    <property type="nucleotide sequence ID" value="NZ_JARMQG010000084.1"/>
</dbReference>
<evidence type="ECO:0000313" key="2">
    <source>
        <dbReference type="Proteomes" id="UP001330749"/>
    </source>
</evidence>
<protein>
    <submittedName>
        <fullName evidence="1">Uncharacterized protein</fullName>
    </submittedName>
</protein>
<evidence type="ECO:0000313" key="1">
    <source>
        <dbReference type="EMBL" id="MED3562297.1"/>
    </source>
</evidence>
<sequence>MKNYSVEQLNYLEAKTQYEMINEQIEIEKEKQGVNKLVTDGRRTPENREIAHKRLNMISEIENKLGKWKVLDQLIDAEDELIKWSHEHMKKAKEYNSQKEEMERLFKDYKKFPKIREKMIDAASKLILNKPAI</sequence>
<reference evidence="1 2" key="1">
    <citation type="submission" date="2023-03" db="EMBL/GenBank/DDBJ databases">
        <title>Bacillus Genome Sequencing.</title>
        <authorList>
            <person name="Dunlap C."/>
        </authorList>
    </citation>
    <scope>NUCLEOTIDE SEQUENCE [LARGE SCALE GENOMIC DNA]</scope>
    <source>
        <strain evidence="1 2">B-14544</strain>
    </source>
</reference>